<evidence type="ECO:0000313" key="2">
    <source>
        <dbReference type="EMBL" id="MYN27879.1"/>
    </source>
</evidence>
<keyword evidence="3" id="KW-1185">Reference proteome</keyword>
<organism evidence="2 3">
    <name type="scientific">Duganella levis</name>
    <dbReference type="NCBI Taxonomy" id="2692169"/>
    <lineage>
        <taxon>Bacteria</taxon>
        <taxon>Pseudomonadati</taxon>
        <taxon>Pseudomonadota</taxon>
        <taxon>Betaproteobacteria</taxon>
        <taxon>Burkholderiales</taxon>
        <taxon>Oxalobacteraceae</taxon>
        <taxon>Telluria group</taxon>
        <taxon>Duganella</taxon>
    </lineage>
</organism>
<name>A0ABW9W1K9_9BURK</name>
<comment type="caution">
    <text evidence="2">The sequence shown here is derived from an EMBL/GenBank/DDBJ whole genome shotgun (WGS) entry which is preliminary data.</text>
</comment>
<accession>A0ABW9W1K9</accession>
<gene>
    <name evidence="2" type="ORF">GTP69_15800</name>
</gene>
<proteinExistence type="predicted"/>
<sequence>MDSPLTSTEDTLQTLLVRTAVMQAHNDAILAALRGLQEGQDALRKEFAVLRDAQVATQVSVGILQTEVGTLKERLAHHTTQMDERMTHHAAQMGERMTYHAAQADERMTYYATKADVESVRSELYKALEAQTWRLLVWLTAVCSGLTGAVYYIARNVH</sequence>
<feature type="transmembrane region" description="Helical" evidence="1">
    <location>
        <begin position="135"/>
        <end position="154"/>
    </location>
</feature>
<protein>
    <recommendedName>
        <fullName evidence="4">DUF1640 domain-containing protein</fullName>
    </recommendedName>
</protein>
<dbReference type="RefSeq" id="WP_161055760.1">
    <property type="nucleotide sequence ID" value="NZ_WWCT01000012.1"/>
</dbReference>
<keyword evidence="1" id="KW-1133">Transmembrane helix</keyword>
<keyword evidence="1" id="KW-0472">Membrane</keyword>
<dbReference type="EMBL" id="WWCT01000012">
    <property type="protein sequence ID" value="MYN27879.1"/>
    <property type="molecule type" value="Genomic_DNA"/>
</dbReference>
<evidence type="ECO:0008006" key="4">
    <source>
        <dbReference type="Google" id="ProtNLM"/>
    </source>
</evidence>
<dbReference type="Proteomes" id="UP000642144">
    <property type="component" value="Unassembled WGS sequence"/>
</dbReference>
<evidence type="ECO:0000313" key="3">
    <source>
        <dbReference type="Proteomes" id="UP000642144"/>
    </source>
</evidence>
<reference evidence="2 3" key="1">
    <citation type="submission" date="2019-12" db="EMBL/GenBank/DDBJ databases">
        <title>Novel species isolated from a subtropical stream in China.</title>
        <authorList>
            <person name="Lu H."/>
        </authorList>
    </citation>
    <scope>NUCLEOTIDE SEQUENCE [LARGE SCALE GENOMIC DNA]</scope>
    <source>
        <strain evidence="2 3">CY42W</strain>
    </source>
</reference>
<evidence type="ECO:0000256" key="1">
    <source>
        <dbReference type="SAM" id="Phobius"/>
    </source>
</evidence>
<keyword evidence="1" id="KW-0812">Transmembrane</keyword>
<dbReference type="Gene3D" id="1.20.120.20">
    <property type="entry name" value="Apolipoprotein"/>
    <property type="match status" value="1"/>
</dbReference>